<evidence type="ECO:0000313" key="1">
    <source>
        <dbReference type="EMBL" id="AHB69423.1"/>
    </source>
</evidence>
<evidence type="ECO:0000313" key="2">
    <source>
        <dbReference type="Proteomes" id="UP000018545"/>
    </source>
</evidence>
<protein>
    <submittedName>
        <fullName evidence="1">Uncharacterized protein</fullName>
    </submittedName>
</protein>
<proteinExistence type="predicted"/>
<organism evidence="1 2">
    <name type="scientific">Cronobacter malonaticus</name>
    <dbReference type="NCBI Taxonomy" id="413503"/>
    <lineage>
        <taxon>Bacteria</taxon>
        <taxon>Pseudomonadati</taxon>
        <taxon>Pseudomonadota</taxon>
        <taxon>Gammaproteobacteria</taxon>
        <taxon>Enterobacterales</taxon>
        <taxon>Enterobacteriaceae</taxon>
        <taxon>Cronobacter</taxon>
    </lineage>
</organism>
<accession>V5TWA0</accession>
<dbReference type="EMBL" id="CP006731">
    <property type="protein sequence ID" value="AHB69423.1"/>
    <property type="molecule type" value="Genomic_DNA"/>
</dbReference>
<gene>
    <name evidence="1" type="ORF">P262_01494</name>
</gene>
<dbReference type="KEGG" id="csi:P262_01494"/>
<dbReference type="HOGENOM" id="CLU_200567_2_1_6"/>
<sequence length="51" mass="6060">MTRIVLLISFLFFFGRFIYSAIGAWYHHQDKVQAQQISMPLDVSSQQQQQR</sequence>
<reference evidence="1 2" key="1">
    <citation type="journal article" date="2014" name="Genome Announc.">
        <title>Complete Genome Sequence of Cronobacter sakazakii Strain CMCC 45402.</title>
        <authorList>
            <person name="Zhao Z."/>
            <person name="Wang L."/>
            <person name="Wang B."/>
            <person name="Liang H."/>
            <person name="Ye Q."/>
            <person name="Zeng M."/>
        </authorList>
    </citation>
    <scope>NUCLEOTIDE SEQUENCE [LARGE SCALE GENOMIC DNA]</scope>
    <source>
        <strain evidence="2">45402</strain>
    </source>
</reference>
<dbReference type="AlphaFoldDB" id="V5TWA0"/>
<name>V5TWA0_9ENTR</name>
<dbReference type="InterPro" id="IPR022576">
    <property type="entry name" value="YfgG"/>
</dbReference>
<dbReference type="Proteomes" id="UP000018545">
    <property type="component" value="Chromosome"/>
</dbReference>
<dbReference type="PATRIC" id="fig|1401659.3.peg.1059"/>
<dbReference type="Pfam" id="PF11119">
    <property type="entry name" value="DUF2633"/>
    <property type="match status" value="1"/>
</dbReference>